<feature type="region of interest" description="Disordered" evidence="1">
    <location>
        <begin position="474"/>
        <end position="497"/>
    </location>
</feature>
<evidence type="ECO:0000313" key="5">
    <source>
        <dbReference type="Proteomes" id="UP001480595"/>
    </source>
</evidence>
<dbReference type="PANTHER" id="PTHR35186:SF4">
    <property type="entry name" value="PRION-INHIBITION AND PROPAGATION HELO DOMAIN-CONTAINING PROTEIN"/>
    <property type="match status" value="1"/>
</dbReference>
<dbReference type="RefSeq" id="XP_066719195.1">
    <property type="nucleotide sequence ID" value="XM_066854917.1"/>
</dbReference>
<feature type="chain" id="PRO_5047247740" description="DUF7580 domain-containing protein" evidence="2">
    <location>
        <begin position="16"/>
        <end position="575"/>
    </location>
</feature>
<sequence>MIGLVLGTIPLILTAIEKYKAVSSWRKYSRELNSLRRSLSAELIILEGTCEKLLTGLVAETAIENMIREPFGCLWKDERIHGIIRRRLWKAAKLGVFHATKSASSSIAGGLERVRFAFNRSQYSDMLKVIAEGNTTLGKLVDLGVNEEWNQVGNLSCRCPVSHTVNPELQPPCVQPTPYDDDETLARQIFFRLTLMYDANNRKAKQTTWLWDEVEIRAEMGRPKESLDVVACGLSPKPLGKPKKRVNFAANPSLSTTPSFAATPPSDPSGFGSQVQIIDGMEVLQESLAVAMTRLGVGAAALGMPKPQGKIQDLQDLCHTIEENRRSEKLSGLACYGYVTDKPASTDNKFGVYPVQQPQGHHKLGDEWSIVSLRQVLESDGKSLPYLAFRHKQTLAATVASNVLQLAKSPWLPEDHAFVSKRLPERDQPKSLDDADPKHNSISGIIHNSTIFSLGIVLLELALGKRLRSLRKATTSIKTDEESSASESRGSPNTQNAERRDLLLDYETALQQLNAVNIEMGPNYHDAVRRCIKCEFMHPTLDLEDDGFRQEVYGKVVALLEANLKNMNSSTRLFF</sequence>
<feature type="domain" description="DUF7580" evidence="3">
    <location>
        <begin position="308"/>
        <end position="566"/>
    </location>
</feature>
<protein>
    <recommendedName>
        <fullName evidence="3">DUF7580 domain-containing protein</fullName>
    </recommendedName>
</protein>
<evidence type="ECO:0000256" key="2">
    <source>
        <dbReference type="SAM" id="SignalP"/>
    </source>
</evidence>
<organism evidence="4 5">
    <name type="scientific">Apiospora phragmitis</name>
    <dbReference type="NCBI Taxonomy" id="2905665"/>
    <lineage>
        <taxon>Eukaryota</taxon>
        <taxon>Fungi</taxon>
        <taxon>Dikarya</taxon>
        <taxon>Ascomycota</taxon>
        <taxon>Pezizomycotina</taxon>
        <taxon>Sordariomycetes</taxon>
        <taxon>Xylariomycetidae</taxon>
        <taxon>Amphisphaeriales</taxon>
        <taxon>Apiosporaceae</taxon>
        <taxon>Apiospora</taxon>
    </lineage>
</organism>
<accession>A0ABR1W102</accession>
<dbReference type="GeneID" id="92087980"/>
<feature type="compositionally biased region" description="Polar residues" evidence="1">
    <location>
        <begin position="485"/>
        <end position="496"/>
    </location>
</feature>
<dbReference type="Proteomes" id="UP001480595">
    <property type="component" value="Unassembled WGS sequence"/>
</dbReference>
<gene>
    <name evidence="4" type="ORF">PG994_003508</name>
</gene>
<comment type="caution">
    <text evidence="4">The sequence shown here is derived from an EMBL/GenBank/DDBJ whole genome shotgun (WGS) entry which is preliminary data.</text>
</comment>
<dbReference type="PANTHER" id="PTHR35186">
    <property type="entry name" value="ANK_REP_REGION DOMAIN-CONTAINING PROTEIN"/>
    <property type="match status" value="1"/>
</dbReference>
<keyword evidence="2" id="KW-0732">Signal</keyword>
<name>A0ABR1W102_9PEZI</name>
<keyword evidence="5" id="KW-1185">Reference proteome</keyword>
<dbReference type="Pfam" id="PF24476">
    <property type="entry name" value="DUF7580"/>
    <property type="match status" value="1"/>
</dbReference>
<proteinExistence type="predicted"/>
<reference evidence="4 5" key="1">
    <citation type="submission" date="2023-01" db="EMBL/GenBank/DDBJ databases">
        <title>Analysis of 21 Apiospora genomes using comparative genomics revels a genus with tremendous synthesis potential of carbohydrate active enzymes and secondary metabolites.</title>
        <authorList>
            <person name="Sorensen T."/>
        </authorList>
    </citation>
    <scope>NUCLEOTIDE SEQUENCE [LARGE SCALE GENOMIC DNA]</scope>
    <source>
        <strain evidence="4 5">CBS 135458</strain>
    </source>
</reference>
<evidence type="ECO:0000259" key="3">
    <source>
        <dbReference type="Pfam" id="PF24476"/>
    </source>
</evidence>
<dbReference type="InterPro" id="IPR056002">
    <property type="entry name" value="DUF7580"/>
</dbReference>
<dbReference type="EMBL" id="JAQQWL010000004">
    <property type="protein sequence ID" value="KAK8076236.1"/>
    <property type="molecule type" value="Genomic_DNA"/>
</dbReference>
<evidence type="ECO:0000256" key="1">
    <source>
        <dbReference type="SAM" id="MobiDB-lite"/>
    </source>
</evidence>
<evidence type="ECO:0000313" key="4">
    <source>
        <dbReference type="EMBL" id="KAK8076236.1"/>
    </source>
</evidence>
<feature type="signal peptide" evidence="2">
    <location>
        <begin position="1"/>
        <end position="15"/>
    </location>
</feature>